<dbReference type="Proteomes" id="UP000501705">
    <property type="component" value="Chromosome"/>
</dbReference>
<dbReference type="EMBL" id="CP046171">
    <property type="protein sequence ID" value="QIS02323.1"/>
    <property type="molecule type" value="Genomic_DNA"/>
</dbReference>
<evidence type="ECO:0000313" key="3">
    <source>
        <dbReference type="EMBL" id="QIS02323.1"/>
    </source>
</evidence>
<evidence type="ECO:0000256" key="1">
    <source>
        <dbReference type="SAM" id="MobiDB-lite"/>
    </source>
</evidence>
<dbReference type="Gene3D" id="3.30.30.10">
    <property type="entry name" value="Knottin, scorpion toxin-like"/>
    <property type="match status" value="1"/>
</dbReference>
<accession>A0A6G9XNA1</accession>
<reference evidence="3 4" key="1">
    <citation type="journal article" date="2019" name="ACS Chem. Biol.">
        <title>Identification and Mobilization of a Cryptic Antibiotic Biosynthesis Gene Locus from a Human-Pathogenic Nocardia Isolate.</title>
        <authorList>
            <person name="Herisse M."/>
            <person name="Ishida K."/>
            <person name="Porter J.L."/>
            <person name="Howden B."/>
            <person name="Hertweck C."/>
            <person name="Stinear T.P."/>
            <person name="Pidot S.J."/>
        </authorList>
    </citation>
    <scope>NUCLEOTIDE SEQUENCE [LARGE SCALE GENOMIC DNA]</scope>
    <source>
        <strain evidence="3 4">AUSMDU00024985</strain>
    </source>
</reference>
<feature type="domain" description="Knottins-like" evidence="2">
    <location>
        <begin position="124"/>
        <end position="166"/>
    </location>
</feature>
<protein>
    <recommendedName>
        <fullName evidence="2">Knottins-like domain-containing protein</fullName>
    </recommendedName>
</protein>
<proteinExistence type="predicted"/>
<evidence type="ECO:0000259" key="2">
    <source>
        <dbReference type="Pfam" id="PF00304"/>
    </source>
</evidence>
<dbReference type="AlphaFoldDB" id="A0A6G9XNA1"/>
<organism evidence="3 4">
    <name type="scientific">Nocardia brasiliensis</name>
    <dbReference type="NCBI Taxonomy" id="37326"/>
    <lineage>
        <taxon>Bacteria</taxon>
        <taxon>Bacillati</taxon>
        <taxon>Actinomycetota</taxon>
        <taxon>Actinomycetes</taxon>
        <taxon>Mycobacteriales</taxon>
        <taxon>Nocardiaceae</taxon>
        <taxon>Nocardia</taxon>
    </lineage>
</organism>
<name>A0A6G9XNA1_NOCBR</name>
<sequence length="167" mass="18307">MIFSLLRESLPNGSCPVHNASLRQTVPQHRPFKSSLADVSQRRSQTPSSVSRRHFRIIGLPQYQNGWSSTMCASPRPADRVPRASVPTSRRALIRMIATSAGAGALAMIGMSTARAQPTTCNWKPSATYKGVCGSDQSCEDECVRRNGAKGGRCYYVYPAHRCECCQ</sequence>
<gene>
    <name evidence="3" type="ORF">F5X71_08310</name>
</gene>
<dbReference type="InterPro" id="IPR036574">
    <property type="entry name" value="Scorpion_toxin-like_sf"/>
</dbReference>
<feature type="region of interest" description="Disordered" evidence="1">
    <location>
        <begin position="32"/>
        <end position="51"/>
    </location>
</feature>
<dbReference type="Pfam" id="PF00304">
    <property type="entry name" value="Gamma-thionin"/>
    <property type="match status" value="1"/>
</dbReference>
<evidence type="ECO:0000313" key="4">
    <source>
        <dbReference type="Proteomes" id="UP000501705"/>
    </source>
</evidence>
<dbReference type="SUPFAM" id="SSF57095">
    <property type="entry name" value="Scorpion toxin-like"/>
    <property type="match status" value="1"/>
</dbReference>
<dbReference type="InterPro" id="IPR003614">
    <property type="entry name" value="Knottins"/>
</dbReference>